<accession>A0A1D1UNI7</accession>
<dbReference type="AlphaFoldDB" id="A0A1D1UNI7"/>
<sequence length="334" mass="40401">MKYRAKQKDFAENDKKFADMRAREIQKQKEEELAKMPIYAKDKPKGFDVEYLHKQAEYVENHIREVEQERIDKWKAGEDNKARLRAKHFENLEQRQQARDEENQVYAFRGLLHKETVQDKVKMTEKMRQYRAQKTLARYEDKWRKHPALVRDTSSRVQRVEKEERRIEQAEIACAREEEEKERQREATIKRFQREAQEDRERERREREKYEASEAARNAEIQKEKDKQLEAFDQQEARKIQDRIETRMGLEANWDTQPRIMERDRQYARERAAQVAREEAVYKDHQKTASDYMKQVEAQRLGVGQTTIPLEHAEKEILRPTAFRKITGKGQRSF</sequence>
<protein>
    <submittedName>
        <fullName evidence="2">Uncharacterized protein</fullName>
    </submittedName>
</protein>
<dbReference type="Proteomes" id="UP000186922">
    <property type="component" value="Unassembled WGS sequence"/>
</dbReference>
<evidence type="ECO:0000313" key="2">
    <source>
        <dbReference type="EMBL" id="GAU87923.1"/>
    </source>
</evidence>
<organism evidence="2 3">
    <name type="scientific">Ramazzottius varieornatus</name>
    <name type="common">Water bear</name>
    <name type="synonym">Tardigrade</name>
    <dbReference type="NCBI Taxonomy" id="947166"/>
    <lineage>
        <taxon>Eukaryota</taxon>
        <taxon>Metazoa</taxon>
        <taxon>Ecdysozoa</taxon>
        <taxon>Tardigrada</taxon>
        <taxon>Eutardigrada</taxon>
        <taxon>Parachela</taxon>
        <taxon>Hypsibioidea</taxon>
        <taxon>Ramazzottiidae</taxon>
        <taxon>Ramazzottius</taxon>
    </lineage>
</organism>
<name>A0A1D1UNI7_RAMVA</name>
<gene>
    <name evidence="2" type="primary">RvY_00709-1</name>
    <name evidence="2" type="synonym">RvY_00709.1</name>
    <name evidence="2" type="ORF">RvY_00709</name>
</gene>
<evidence type="ECO:0000313" key="3">
    <source>
        <dbReference type="Proteomes" id="UP000186922"/>
    </source>
</evidence>
<comment type="caution">
    <text evidence="2">The sequence shown here is derived from an EMBL/GenBank/DDBJ whole genome shotgun (WGS) entry which is preliminary data.</text>
</comment>
<feature type="compositionally biased region" description="Basic and acidic residues" evidence="1">
    <location>
        <begin position="193"/>
        <end position="214"/>
    </location>
</feature>
<feature type="region of interest" description="Disordered" evidence="1">
    <location>
        <begin position="193"/>
        <end position="226"/>
    </location>
</feature>
<dbReference type="EMBL" id="BDGG01000001">
    <property type="protein sequence ID" value="GAU87923.1"/>
    <property type="molecule type" value="Genomic_DNA"/>
</dbReference>
<reference evidence="2 3" key="1">
    <citation type="journal article" date="2016" name="Nat. Commun.">
        <title>Extremotolerant tardigrade genome and improved radiotolerance of human cultured cells by tardigrade-unique protein.</title>
        <authorList>
            <person name="Hashimoto T."/>
            <person name="Horikawa D.D."/>
            <person name="Saito Y."/>
            <person name="Kuwahara H."/>
            <person name="Kozuka-Hata H."/>
            <person name="Shin-I T."/>
            <person name="Minakuchi Y."/>
            <person name="Ohishi K."/>
            <person name="Motoyama A."/>
            <person name="Aizu T."/>
            <person name="Enomoto A."/>
            <person name="Kondo K."/>
            <person name="Tanaka S."/>
            <person name="Hara Y."/>
            <person name="Koshikawa S."/>
            <person name="Sagara H."/>
            <person name="Miura T."/>
            <person name="Yokobori S."/>
            <person name="Miyagawa K."/>
            <person name="Suzuki Y."/>
            <person name="Kubo T."/>
            <person name="Oyama M."/>
            <person name="Kohara Y."/>
            <person name="Fujiyama A."/>
            <person name="Arakawa K."/>
            <person name="Katayama T."/>
            <person name="Toyoda A."/>
            <person name="Kunieda T."/>
        </authorList>
    </citation>
    <scope>NUCLEOTIDE SEQUENCE [LARGE SCALE GENOMIC DNA]</scope>
    <source>
        <strain evidence="2 3">YOKOZUNA-1</strain>
    </source>
</reference>
<evidence type="ECO:0000256" key="1">
    <source>
        <dbReference type="SAM" id="MobiDB-lite"/>
    </source>
</evidence>
<keyword evidence="3" id="KW-1185">Reference proteome</keyword>
<dbReference type="STRING" id="947166.A0A1D1UNI7"/>
<proteinExistence type="predicted"/>